<evidence type="ECO:0000256" key="2">
    <source>
        <dbReference type="PROSITE-ProRule" id="PRU00047"/>
    </source>
</evidence>
<organism evidence="6">
    <name type="scientific">Tanacetum cinerariifolium</name>
    <name type="common">Dalmatian daisy</name>
    <name type="synonym">Chrysanthemum cinerariifolium</name>
    <dbReference type="NCBI Taxonomy" id="118510"/>
    <lineage>
        <taxon>Eukaryota</taxon>
        <taxon>Viridiplantae</taxon>
        <taxon>Streptophyta</taxon>
        <taxon>Embryophyta</taxon>
        <taxon>Tracheophyta</taxon>
        <taxon>Spermatophyta</taxon>
        <taxon>Magnoliopsida</taxon>
        <taxon>eudicotyledons</taxon>
        <taxon>Gunneridae</taxon>
        <taxon>Pentapetalae</taxon>
        <taxon>asterids</taxon>
        <taxon>campanulids</taxon>
        <taxon>Asterales</taxon>
        <taxon>Asteraceae</taxon>
        <taxon>Asteroideae</taxon>
        <taxon>Anthemideae</taxon>
        <taxon>Anthemidinae</taxon>
        <taxon>Tanacetum</taxon>
    </lineage>
</organism>
<dbReference type="InterPro" id="IPR039537">
    <property type="entry name" value="Retrotran_Ty1/copia-like"/>
</dbReference>
<dbReference type="Gene3D" id="3.30.420.10">
    <property type="entry name" value="Ribonuclease H-like superfamily/Ribonuclease H"/>
    <property type="match status" value="1"/>
</dbReference>
<dbReference type="InterPro" id="IPR054722">
    <property type="entry name" value="PolX-like_BBD"/>
</dbReference>
<name>A0A6L2J974_TANCI</name>
<feature type="compositionally biased region" description="Polar residues" evidence="3">
    <location>
        <begin position="168"/>
        <end position="179"/>
    </location>
</feature>
<dbReference type="SUPFAM" id="SSF57756">
    <property type="entry name" value="Retrovirus zinc finger-like domains"/>
    <property type="match status" value="1"/>
</dbReference>
<dbReference type="PROSITE" id="PS50994">
    <property type="entry name" value="INTEGRASE"/>
    <property type="match status" value="1"/>
</dbReference>
<gene>
    <name evidence="6" type="ORF">Tci_005531</name>
</gene>
<keyword evidence="2" id="KW-0479">Metal-binding</keyword>
<sequence>MGFYGIAKLALTYLRLPNDIYSLIDSNKTAKDLWDALARHMLGFEYGEQDRKAEVLYEYETFKATEGELLLDTYIRYLQVINDLKNILKQNQGDVNDVIGLKKKTVVVTFDPLALIAEKIKVSKRKEKVVVSLDSEGSDVDDFSELKKITALLANAFNRREFYSKPTNNNFRASSTSHSANKKQEFVKTDDKKVEKKDDEKKRDMIKVKCYNCKKEGHFAKDCKKVKVKDYEYYKTKMLLAKKDTHEQVLLAEDQAWMESSSDSDQEINVNMVFMAQIKEVLSDLETSSSSVDDKIFEVSYYLSESKSKSKYETSKYYDNTTTYGLFVNDNDDHEIFHDCENFPENLIEFQINHNESVIDNNDSEGIDNNLRLNKDVKRYSRKDLLSCNNSHLGEISSAYVCNDAMNVSFNSRFCDSFDENNLFIFDDESVRISPDSKMPFRKKTRNSLNIVKICLWIIDSGCSKHMMGNCNLLTNFVENFHGTVRFGSNDFTVIAGYGDVVIGSLSIKKVYYVEDGVDLITGDRLSNLYTIALNEVASNSSTYLLAKASSSQSWLSHQRLSHLNFATIGDKNSWGEGGILAGKFVKGAVCVWVEKGKNWPKNNFAHKNVTPRAVLLKSARTPIAGNSQNNIDDKGYWDSGCSRHMTGNISYLSEYEPYDGGYVSFGQGGGKIIGKGIIKTGKLEFENVYFIKELKYNSFSVSQICDNKNSVMFTDSECIMLGKDFRLKDDTNMLLRTPKQHSMYSIDLKNVVPHKNLTCLVAKAFADESMLWHRRLGHLNFKTMNKLVRNNLVKCLPSKCFKNDHTCVACLKGKQHKASCKSKLVNSMSKPLHTLHMDLFRPNSVSSLNHKWYCLVVTDDFSRCDNGGEFKNKEMNEICTKKGTKREFSNARTPQQNKVAERRNKSLIEAARTMLANAKLPVTFWAEAVNTASYVQNRVLVNKSQNKTPYELFNSRTHSIGFLRPFGCHVMILNTLDHLGKFDAKGDEGYFVGYSMSSKAIRVLNKRTNKVEENLHVDFLKNKLIEKGAGPNCLFNIDTLTNSMNYVPVVVAGTSSTNISGTKDVASQADQMESLKVESEFPTISSLVPTIFLDTSPETSSGSRLILKEVISQEETPSLDNTLTLSNWFEDTIGVEADLSNMKSSIPASPIPTFIIHKDYTKSQIIGPMNTPVQTRHKSKEMEEHSFIAVIHQKTTPDLLQFCLFSCFLSQEEPKKIFDALKDPS</sequence>
<keyword evidence="1" id="KW-0645">Protease</keyword>
<evidence type="ECO:0000256" key="3">
    <source>
        <dbReference type="SAM" id="MobiDB-lite"/>
    </source>
</evidence>
<comment type="caution">
    <text evidence="6">The sequence shown here is derived from an EMBL/GenBank/DDBJ whole genome shotgun (WGS) entry which is preliminary data.</text>
</comment>
<dbReference type="Pfam" id="PF25597">
    <property type="entry name" value="SH3_retrovirus"/>
    <property type="match status" value="1"/>
</dbReference>
<dbReference type="GO" id="GO:0008233">
    <property type="term" value="F:peptidase activity"/>
    <property type="evidence" value="ECO:0007669"/>
    <property type="project" value="UniProtKB-KW"/>
</dbReference>
<dbReference type="GO" id="GO:0006508">
    <property type="term" value="P:proteolysis"/>
    <property type="evidence" value="ECO:0007669"/>
    <property type="project" value="UniProtKB-KW"/>
</dbReference>
<dbReference type="Pfam" id="PF13976">
    <property type="entry name" value="gag_pre-integrs"/>
    <property type="match status" value="1"/>
</dbReference>
<evidence type="ECO:0000313" key="6">
    <source>
        <dbReference type="EMBL" id="GEU33553.1"/>
    </source>
</evidence>
<feature type="compositionally biased region" description="Basic and acidic residues" evidence="3">
    <location>
        <begin position="182"/>
        <end position="194"/>
    </location>
</feature>
<protein>
    <submittedName>
        <fullName evidence="6">Uncharacterized protein</fullName>
    </submittedName>
</protein>
<dbReference type="InterPro" id="IPR025724">
    <property type="entry name" value="GAG-pre-integrase_dom"/>
</dbReference>
<dbReference type="PANTHER" id="PTHR42648">
    <property type="entry name" value="TRANSPOSASE, PUTATIVE-RELATED"/>
    <property type="match status" value="1"/>
</dbReference>
<dbReference type="AlphaFoldDB" id="A0A6L2J974"/>
<dbReference type="EMBL" id="BKCJ010000477">
    <property type="protein sequence ID" value="GEU33553.1"/>
    <property type="molecule type" value="Genomic_DNA"/>
</dbReference>
<dbReference type="InterPro" id="IPR057670">
    <property type="entry name" value="SH3_retrovirus"/>
</dbReference>
<dbReference type="GO" id="GO:0008270">
    <property type="term" value="F:zinc ion binding"/>
    <property type="evidence" value="ECO:0007669"/>
    <property type="project" value="UniProtKB-KW"/>
</dbReference>
<dbReference type="InterPro" id="IPR001878">
    <property type="entry name" value="Znf_CCHC"/>
</dbReference>
<feature type="domain" description="Integrase catalytic" evidence="5">
    <location>
        <begin position="866"/>
        <end position="958"/>
    </location>
</feature>
<keyword evidence="2" id="KW-0862">Zinc</keyword>
<dbReference type="GO" id="GO:0015074">
    <property type="term" value="P:DNA integration"/>
    <property type="evidence" value="ECO:0007669"/>
    <property type="project" value="InterPro"/>
</dbReference>
<dbReference type="SUPFAM" id="SSF53098">
    <property type="entry name" value="Ribonuclease H-like"/>
    <property type="match status" value="1"/>
</dbReference>
<dbReference type="Gene3D" id="4.10.60.10">
    <property type="entry name" value="Zinc finger, CCHC-type"/>
    <property type="match status" value="1"/>
</dbReference>
<evidence type="ECO:0000259" key="5">
    <source>
        <dbReference type="PROSITE" id="PS50994"/>
    </source>
</evidence>
<dbReference type="PROSITE" id="PS50158">
    <property type="entry name" value="ZF_CCHC"/>
    <property type="match status" value="1"/>
</dbReference>
<dbReference type="InterPro" id="IPR012337">
    <property type="entry name" value="RNaseH-like_sf"/>
</dbReference>
<reference evidence="6" key="1">
    <citation type="journal article" date="2019" name="Sci. Rep.">
        <title>Draft genome of Tanacetum cinerariifolium, the natural source of mosquito coil.</title>
        <authorList>
            <person name="Yamashiro T."/>
            <person name="Shiraishi A."/>
            <person name="Satake H."/>
            <person name="Nakayama K."/>
        </authorList>
    </citation>
    <scope>NUCLEOTIDE SEQUENCE</scope>
</reference>
<dbReference type="Pfam" id="PF22936">
    <property type="entry name" value="Pol_BBD"/>
    <property type="match status" value="2"/>
</dbReference>
<keyword evidence="1" id="KW-0378">Hydrolase</keyword>
<feature type="region of interest" description="Disordered" evidence="3">
    <location>
        <begin position="168"/>
        <end position="194"/>
    </location>
</feature>
<evidence type="ECO:0000259" key="4">
    <source>
        <dbReference type="PROSITE" id="PS50158"/>
    </source>
</evidence>
<proteinExistence type="predicted"/>
<dbReference type="SMART" id="SM00343">
    <property type="entry name" value="ZnF_C2HC"/>
    <property type="match status" value="1"/>
</dbReference>
<dbReference type="InterPro" id="IPR036875">
    <property type="entry name" value="Znf_CCHC_sf"/>
</dbReference>
<dbReference type="Pfam" id="PF00098">
    <property type="entry name" value="zf-CCHC"/>
    <property type="match status" value="1"/>
</dbReference>
<dbReference type="GO" id="GO:0003676">
    <property type="term" value="F:nucleic acid binding"/>
    <property type="evidence" value="ECO:0007669"/>
    <property type="project" value="InterPro"/>
</dbReference>
<dbReference type="InterPro" id="IPR001584">
    <property type="entry name" value="Integrase_cat-core"/>
</dbReference>
<evidence type="ECO:0000256" key="1">
    <source>
        <dbReference type="ARBA" id="ARBA00022670"/>
    </source>
</evidence>
<dbReference type="InterPro" id="IPR036397">
    <property type="entry name" value="RNaseH_sf"/>
</dbReference>
<accession>A0A6L2J974</accession>
<dbReference type="PANTHER" id="PTHR42648:SF32">
    <property type="entry name" value="RIBONUCLEASE H-LIKE DOMAIN, GAG-PRE-INTEGRASE DOMAIN PROTEIN-RELATED"/>
    <property type="match status" value="1"/>
</dbReference>
<keyword evidence="2" id="KW-0863">Zinc-finger</keyword>
<feature type="domain" description="CCHC-type" evidence="4">
    <location>
        <begin position="209"/>
        <end position="225"/>
    </location>
</feature>